<keyword evidence="3 5" id="KW-0418">Kinase</keyword>
<keyword evidence="6" id="KW-1185">Reference proteome</keyword>
<dbReference type="Gene3D" id="3.40.1190.20">
    <property type="match status" value="1"/>
</dbReference>
<evidence type="ECO:0000256" key="2">
    <source>
        <dbReference type="ARBA" id="ARBA00022679"/>
    </source>
</evidence>
<evidence type="ECO:0000256" key="1">
    <source>
        <dbReference type="ARBA" id="ARBA00010688"/>
    </source>
</evidence>
<dbReference type="GO" id="GO:0016301">
    <property type="term" value="F:kinase activity"/>
    <property type="evidence" value="ECO:0007669"/>
    <property type="project" value="UniProtKB-KW"/>
</dbReference>
<dbReference type="Proteomes" id="UP001501746">
    <property type="component" value="Unassembled WGS sequence"/>
</dbReference>
<dbReference type="PANTHER" id="PTHR43085:SF57">
    <property type="entry name" value="CARBOHYDRATE KINASE PFKB DOMAIN-CONTAINING PROTEIN"/>
    <property type="match status" value="1"/>
</dbReference>
<evidence type="ECO:0000259" key="4">
    <source>
        <dbReference type="Pfam" id="PF00294"/>
    </source>
</evidence>
<comment type="caution">
    <text evidence="5">The sequence shown here is derived from an EMBL/GenBank/DDBJ whole genome shotgun (WGS) entry which is preliminary data.</text>
</comment>
<sequence length="327" mass="34263">MTRDTAADTTRDAAAGSGVDARRPRVVVIGDALIDELRGPSGAREFVGGAALNVAVGLALLGEDVTLLAMLGDDEPGDRIRRYLADHRVRLVASPSPFGTSRAVSDRSDGGEPRYEFNDAAKARRISFGDDARAALDAADLVVVSCFPFDDVDQAAELRAAVERPHDRLVIDANPRAGMMHDRARFLAGFERLASEALLVKVGDEDAELLLEAPLDAFVARLRSGDDPGASGPAVLATEGREGARVHHGHLVVRTGIVDLPGPVIDTMGAGDATLSAVVHRIAVDGMPRSDAAWSAALGEAMEIAAATVRREGALLRRPSAGPAFAS</sequence>
<evidence type="ECO:0000256" key="3">
    <source>
        <dbReference type="ARBA" id="ARBA00022777"/>
    </source>
</evidence>
<dbReference type="PROSITE" id="PS00584">
    <property type="entry name" value="PFKB_KINASES_2"/>
    <property type="match status" value="1"/>
</dbReference>
<dbReference type="Pfam" id="PF00294">
    <property type="entry name" value="PfkB"/>
    <property type="match status" value="1"/>
</dbReference>
<evidence type="ECO:0000313" key="6">
    <source>
        <dbReference type="Proteomes" id="UP001501746"/>
    </source>
</evidence>
<dbReference type="InterPro" id="IPR002173">
    <property type="entry name" value="Carboh/pur_kinase_PfkB_CS"/>
</dbReference>
<accession>A0ABN2MGZ4</accession>
<reference evidence="5 6" key="1">
    <citation type="journal article" date="2019" name="Int. J. Syst. Evol. Microbiol.">
        <title>The Global Catalogue of Microorganisms (GCM) 10K type strain sequencing project: providing services to taxonomists for standard genome sequencing and annotation.</title>
        <authorList>
            <consortium name="The Broad Institute Genomics Platform"/>
            <consortium name="The Broad Institute Genome Sequencing Center for Infectious Disease"/>
            <person name="Wu L."/>
            <person name="Ma J."/>
        </authorList>
    </citation>
    <scope>NUCLEOTIDE SEQUENCE [LARGE SCALE GENOMIC DNA]</scope>
    <source>
        <strain evidence="5 6">JCM 14323</strain>
    </source>
</reference>
<dbReference type="InterPro" id="IPR050306">
    <property type="entry name" value="PfkB_Carbo_kinase"/>
</dbReference>
<dbReference type="EMBL" id="BAAANK010000002">
    <property type="protein sequence ID" value="GAA1826014.1"/>
    <property type="molecule type" value="Genomic_DNA"/>
</dbReference>
<dbReference type="InterPro" id="IPR029056">
    <property type="entry name" value="Ribokinase-like"/>
</dbReference>
<comment type="similarity">
    <text evidence="1">Belongs to the carbohydrate kinase PfkB family.</text>
</comment>
<feature type="domain" description="Carbohydrate kinase PfkB" evidence="4">
    <location>
        <begin position="42"/>
        <end position="314"/>
    </location>
</feature>
<dbReference type="RefSeq" id="WP_157428985.1">
    <property type="nucleotide sequence ID" value="NZ_BAAANK010000002.1"/>
</dbReference>
<gene>
    <name evidence="5" type="ORF">GCM10009750_06590</name>
</gene>
<keyword evidence="2" id="KW-0808">Transferase</keyword>
<proteinExistence type="inferred from homology"/>
<organism evidence="5 6">
    <name type="scientific">Agromyces salentinus</name>
    <dbReference type="NCBI Taxonomy" id="269421"/>
    <lineage>
        <taxon>Bacteria</taxon>
        <taxon>Bacillati</taxon>
        <taxon>Actinomycetota</taxon>
        <taxon>Actinomycetes</taxon>
        <taxon>Micrococcales</taxon>
        <taxon>Microbacteriaceae</taxon>
        <taxon>Agromyces</taxon>
    </lineage>
</organism>
<protein>
    <submittedName>
        <fullName evidence="5">Carbohydrate kinase</fullName>
    </submittedName>
</protein>
<name>A0ABN2MGZ4_9MICO</name>
<dbReference type="PROSITE" id="PS00583">
    <property type="entry name" value="PFKB_KINASES_1"/>
    <property type="match status" value="1"/>
</dbReference>
<dbReference type="SUPFAM" id="SSF53613">
    <property type="entry name" value="Ribokinase-like"/>
    <property type="match status" value="1"/>
</dbReference>
<evidence type="ECO:0000313" key="5">
    <source>
        <dbReference type="EMBL" id="GAA1826014.1"/>
    </source>
</evidence>
<dbReference type="PANTHER" id="PTHR43085">
    <property type="entry name" value="HEXOKINASE FAMILY MEMBER"/>
    <property type="match status" value="1"/>
</dbReference>
<dbReference type="InterPro" id="IPR011611">
    <property type="entry name" value="PfkB_dom"/>
</dbReference>